<accession>A0ABR4BBT3</accession>
<evidence type="ECO:0008006" key="4">
    <source>
        <dbReference type="Google" id="ProtNLM"/>
    </source>
</evidence>
<dbReference type="Pfam" id="PF00023">
    <property type="entry name" value="Ank"/>
    <property type="match status" value="1"/>
</dbReference>
<dbReference type="EMBL" id="JBHFEH010000012">
    <property type="protein sequence ID" value="KAL2055280.1"/>
    <property type="molecule type" value="Genomic_DNA"/>
</dbReference>
<dbReference type="Gene3D" id="1.25.40.20">
    <property type="entry name" value="Ankyrin repeat-containing domain"/>
    <property type="match status" value="1"/>
</dbReference>
<reference evidence="2 3" key="1">
    <citation type="submission" date="2024-09" db="EMBL/GenBank/DDBJ databases">
        <title>Rethinking Asexuality: The Enigmatic Case of Functional Sexual Genes in Lepraria (Stereocaulaceae).</title>
        <authorList>
            <person name="Doellman M."/>
            <person name="Sun Y."/>
            <person name="Barcenas-Pena A."/>
            <person name="Lumbsch H.T."/>
            <person name="Grewe F."/>
        </authorList>
    </citation>
    <scope>NUCLEOTIDE SEQUENCE [LARGE SCALE GENOMIC DNA]</scope>
    <source>
        <strain evidence="2 3">Grewe 0041</strain>
    </source>
</reference>
<organism evidence="2 3">
    <name type="scientific">Lepraria finkii</name>
    <dbReference type="NCBI Taxonomy" id="1340010"/>
    <lineage>
        <taxon>Eukaryota</taxon>
        <taxon>Fungi</taxon>
        <taxon>Dikarya</taxon>
        <taxon>Ascomycota</taxon>
        <taxon>Pezizomycotina</taxon>
        <taxon>Lecanoromycetes</taxon>
        <taxon>OSLEUM clade</taxon>
        <taxon>Lecanoromycetidae</taxon>
        <taxon>Lecanorales</taxon>
        <taxon>Lecanorineae</taxon>
        <taxon>Stereocaulaceae</taxon>
        <taxon>Lepraria</taxon>
    </lineage>
</organism>
<keyword evidence="3" id="KW-1185">Reference proteome</keyword>
<evidence type="ECO:0000313" key="2">
    <source>
        <dbReference type="EMBL" id="KAL2055280.1"/>
    </source>
</evidence>
<dbReference type="SUPFAM" id="SSF48403">
    <property type="entry name" value="Ankyrin repeat"/>
    <property type="match status" value="1"/>
</dbReference>
<evidence type="ECO:0000313" key="3">
    <source>
        <dbReference type="Proteomes" id="UP001590951"/>
    </source>
</evidence>
<evidence type="ECO:0000256" key="1">
    <source>
        <dbReference type="PROSITE-ProRule" id="PRU00023"/>
    </source>
</evidence>
<dbReference type="PROSITE" id="PS50297">
    <property type="entry name" value="ANK_REP_REGION"/>
    <property type="match status" value="1"/>
</dbReference>
<dbReference type="PROSITE" id="PS50088">
    <property type="entry name" value="ANK_REPEAT"/>
    <property type="match status" value="1"/>
</dbReference>
<feature type="repeat" description="ANK" evidence="1">
    <location>
        <begin position="175"/>
        <end position="207"/>
    </location>
</feature>
<proteinExistence type="predicted"/>
<dbReference type="Proteomes" id="UP001590951">
    <property type="component" value="Unassembled WGS sequence"/>
</dbReference>
<comment type="caution">
    <text evidence="2">The sequence shown here is derived from an EMBL/GenBank/DDBJ whole genome shotgun (WGS) entry which is preliminary data.</text>
</comment>
<name>A0ABR4BBT3_9LECA</name>
<dbReference type="InterPro" id="IPR036770">
    <property type="entry name" value="Ankyrin_rpt-contain_sf"/>
</dbReference>
<keyword evidence="1" id="KW-0040">ANK repeat</keyword>
<protein>
    <recommendedName>
        <fullName evidence="4">Ankyrin</fullName>
    </recommendedName>
</protein>
<sequence>MIYGLQPYEWPIRGFQMGVNPSIMTGHSCVPTELRLPLRRPSHSSYVMPLSLSALRTLCSTGNLSDLREFLELDLPSLPKGTQSQYHYHINQACTETPCQSLLTILLETAARTNQTAIFAYIWDTFFSQKGASIPWQSLRAAALLGSTAMGEVFYARDPGCFKITQPAAVHGPKGGSSQILIAMRHGHLEYVDFMLTHGADINAGGPEYSPVRAAVQHTVDDETSFRRIRFLVERGAKVANSGTLEAAAAGHCQDAVRYLLSEGGVELNDVENAIAAAEKCHRDDVVEILRGHHTNSVQTKSN</sequence>
<gene>
    <name evidence="2" type="ORF">ABVK25_004618</name>
</gene>
<dbReference type="InterPro" id="IPR002110">
    <property type="entry name" value="Ankyrin_rpt"/>
</dbReference>